<name>A0ABT7DTW1_9NEIS</name>
<protein>
    <submittedName>
        <fullName evidence="1">Type III secretion system inner rod subunit SctI</fullName>
    </submittedName>
</protein>
<organism evidence="1 2">
    <name type="scientific">Parachitinimonas caeni</name>
    <dbReference type="NCBI Taxonomy" id="3031301"/>
    <lineage>
        <taxon>Bacteria</taxon>
        <taxon>Pseudomonadati</taxon>
        <taxon>Pseudomonadota</taxon>
        <taxon>Betaproteobacteria</taxon>
        <taxon>Neisseriales</taxon>
        <taxon>Chitinibacteraceae</taxon>
        <taxon>Parachitinimonas</taxon>
    </lineage>
</organism>
<evidence type="ECO:0000313" key="1">
    <source>
        <dbReference type="EMBL" id="MDK2123493.1"/>
    </source>
</evidence>
<accession>A0ABT7DTW1</accession>
<reference evidence="1" key="1">
    <citation type="submission" date="2023-03" db="EMBL/GenBank/DDBJ databases">
        <title>Chitinimonas shenzhenensis gen. nov., sp. nov., a novel member of family Burkholderiaceae isolated from activated sludge collected in Shen Zhen, China.</title>
        <authorList>
            <person name="Wang X."/>
        </authorList>
    </citation>
    <scope>NUCLEOTIDE SEQUENCE</scope>
    <source>
        <strain evidence="1">DQS-5</strain>
    </source>
</reference>
<dbReference type="Proteomes" id="UP001172778">
    <property type="component" value="Unassembled WGS sequence"/>
</dbReference>
<dbReference type="InterPro" id="IPR012670">
    <property type="entry name" value="T3SS_YscI/HrpB"/>
</dbReference>
<keyword evidence="2" id="KW-1185">Reference proteome</keyword>
<dbReference type="RefSeq" id="WP_284099793.1">
    <property type="nucleotide sequence ID" value="NZ_JARRAF010000005.1"/>
</dbReference>
<dbReference type="Pfam" id="PF17001">
    <property type="entry name" value="T3SS_basalb_I"/>
    <property type="match status" value="1"/>
</dbReference>
<dbReference type="EMBL" id="JARRAF010000005">
    <property type="protein sequence ID" value="MDK2123493.1"/>
    <property type="molecule type" value="Genomic_DNA"/>
</dbReference>
<dbReference type="NCBIfam" id="TIGR02497">
    <property type="entry name" value="yscI_hrpB_dom"/>
    <property type="match status" value="1"/>
</dbReference>
<comment type="caution">
    <text evidence="1">The sequence shown here is derived from an EMBL/GenBank/DDBJ whole genome shotgun (WGS) entry which is preliminary data.</text>
</comment>
<gene>
    <name evidence="1" type="primary">sctI</name>
    <name evidence="1" type="ORF">PZA18_05460</name>
</gene>
<sequence>MEPMLITLTGAAGVTAAPAAVPATANSADVARFAEAMAPQAGTGAPQVAGPVATTVTETAPPEVKTVGDAILDSLRSVNQDVQSKWGQLQSDLSDPAHMSSITDMLRMQMQLTQMSVQFELVGKAISRSTQNIEQLIKIQ</sequence>
<proteinExistence type="predicted"/>
<evidence type="ECO:0000313" key="2">
    <source>
        <dbReference type="Proteomes" id="UP001172778"/>
    </source>
</evidence>